<evidence type="ECO:0000313" key="2">
    <source>
        <dbReference type="Proteomes" id="UP001165960"/>
    </source>
</evidence>
<gene>
    <name evidence="1" type="primary">CDC25_1</name>
    <name evidence="1" type="ORF">DSO57_1014025</name>
</gene>
<keyword evidence="2" id="KW-1185">Reference proteome</keyword>
<name>A0ACC2T5J5_9FUNG</name>
<reference evidence="1" key="1">
    <citation type="submission" date="2022-04" db="EMBL/GenBank/DDBJ databases">
        <title>Genome of the entomopathogenic fungus Entomophthora muscae.</title>
        <authorList>
            <person name="Elya C."/>
            <person name="Lovett B.R."/>
            <person name="Lee E."/>
            <person name="Macias A.M."/>
            <person name="Hajek A.E."/>
            <person name="De Bivort B.L."/>
            <person name="Kasson M.T."/>
            <person name="De Fine Licht H.H."/>
            <person name="Stajich J.E."/>
        </authorList>
    </citation>
    <scope>NUCLEOTIDE SEQUENCE</scope>
    <source>
        <strain evidence="1">Berkeley</strain>
    </source>
</reference>
<organism evidence="1 2">
    <name type="scientific">Entomophthora muscae</name>
    <dbReference type="NCBI Taxonomy" id="34485"/>
    <lineage>
        <taxon>Eukaryota</taxon>
        <taxon>Fungi</taxon>
        <taxon>Fungi incertae sedis</taxon>
        <taxon>Zoopagomycota</taxon>
        <taxon>Entomophthoromycotina</taxon>
        <taxon>Entomophthoromycetes</taxon>
        <taxon>Entomophthorales</taxon>
        <taxon>Entomophthoraceae</taxon>
        <taxon>Entomophthora</taxon>
    </lineage>
</organism>
<evidence type="ECO:0000313" key="1">
    <source>
        <dbReference type="EMBL" id="KAJ9069895.1"/>
    </source>
</evidence>
<accession>A0ACC2T5J5</accession>
<keyword evidence="1" id="KW-0131">Cell cycle</keyword>
<keyword evidence="1" id="KW-0132">Cell division</keyword>
<dbReference type="Proteomes" id="UP001165960">
    <property type="component" value="Unassembled WGS sequence"/>
</dbReference>
<protein>
    <submittedName>
        <fullName evidence="1">Cell division cycle- protein</fullName>
    </submittedName>
</protein>
<sequence length="582" mass="66088">MQKSRKRFRAMNHQQPSMAETISARFGHESKTSSSLTIAVGHMDKSRSLMTQMRQSLFPRMTVCDRRLSGISLLGQGRPLLHSRSRFTPLDFTSSHIIELPAFRVDGPMEKELRRKLPAFLYLELGLCMGHPRLFPGDHAYTGTMPWPEYDPVACSEQHIEHTTHEAVTRAATLNGVLHRLACQGATDNELMEDFLRTYHYCTTGRDLLRMIFARYINCLFGAANDQWSSIIKLKLVNLLKKWVGGYCSVFRNCPALLEFAQAILRFMGDTEPNRRPFIHGILDELTSPMVDVLRRAPIYEPASALAGLSEVLDIEVLRPTSFAIRFVDIEPRALAQQLTLMEHSLFCAIQPEEFYHQAWNDKLHREYTSPNLWALIQMFNRIAHFITQQVLDQKETTSQAAVLSHAIRVARQCSKLSNYNSAFEILAGLNGALVTKLSRAWQQLPSRDKRDHSKLSQLLSTSENYKAYREAIRNNHSSALLPFVGVSLTDLVFAENGNPTYFKHGTKNIPPGYHFPSPSVPYINLPKLHLMSSIMTQLLSYQLVPYQLDTDAPIQSWILQHMLQAPPISPLPSPKYAPDSS</sequence>
<dbReference type="EMBL" id="QTSX02003603">
    <property type="protein sequence ID" value="KAJ9069895.1"/>
    <property type="molecule type" value="Genomic_DNA"/>
</dbReference>
<comment type="caution">
    <text evidence="1">The sequence shown here is derived from an EMBL/GenBank/DDBJ whole genome shotgun (WGS) entry which is preliminary data.</text>
</comment>
<proteinExistence type="predicted"/>